<dbReference type="Proteomes" id="UP001060215">
    <property type="component" value="Chromosome 7"/>
</dbReference>
<organism evidence="1 2">
    <name type="scientific">Camellia lanceoleosa</name>
    <dbReference type="NCBI Taxonomy" id="1840588"/>
    <lineage>
        <taxon>Eukaryota</taxon>
        <taxon>Viridiplantae</taxon>
        <taxon>Streptophyta</taxon>
        <taxon>Embryophyta</taxon>
        <taxon>Tracheophyta</taxon>
        <taxon>Spermatophyta</taxon>
        <taxon>Magnoliopsida</taxon>
        <taxon>eudicotyledons</taxon>
        <taxon>Gunneridae</taxon>
        <taxon>Pentapetalae</taxon>
        <taxon>asterids</taxon>
        <taxon>Ericales</taxon>
        <taxon>Theaceae</taxon>
        <taxon>Camellia</taxon>
    </lineage>
</organism>
<protein>
    <submittedName>
        <fullName evidence="1">Beta-1,3-galactosyltransferase 2</fullName>
    </submittedName>
</protein>
<sequence length="220" mass="24858">MFCSDLFLVLSWCCNSGPVLICLAAAFLGLFCSDAYLRVAEMAPVWMICCDSALAQFWQGLWSLRLHAAGLSNMFQVYFCTRMALRLICGVVESAMDSWTLRLLCFGLIDSKAYFWLIRCFCLGLQLSGMLSVVVDVSMVDSDVESAYVSFVSLNHSITLLTFSQNCCQRKYLMVIGINTAFSSRKRRDSVRATWMPQGDKRKKLEEEKGIIILFVIGHR</sequence>
<dbReference type="EMBL" id="CM045764">
    <property type="protein sequence ID" value="KAI8009001.1"/>
    <property type="molecule type" value="Genomic_DNA"/>
</dbReference>
<gene>
    <name evidence="1" type="ORF">LOK49_LG07G02218</name>
</gene>
<evidence type="ECO:0000313" key="2">
    <source>
        <dbReference type="Proteomes" id="UP001060215"/>
    </source>
</evidence>
<accession>A0ACC0H7G4</accession>
<proteinExistence type="predicted"/>
<comment type="caution">
    <text evidence="1">The sequence shown here is derived from an EMBL/GenBank/DDBJ whole genome shotgun (WGS) entry which is preliminary data.</text>
</comment>
<name>A0ACC0H7G4_9ERIC</name>
<keyword evidence="2" id="KW-1185">Reference proteome</keyword>
<evidence type="ECO:0000313" key="1">
    <source>
        <dbReference type="EMBL" id="KAI8009001.1"/>
    </source>
</evidence>
<reference evidence="1 2" key="1">
    <citation type="journal article" date="2022" name="Plant J.">
        <title>Chromosome-level genome of Camellia lanceoleosa provides a valuable resource for understanding genome evolution and self-incompatibility.</title>
        <authorList>
            <person name="Gong W."/>
            <person name="Xiao S."/>
            <person name="Wang L."/>
            <person name="Liao Z."/>
            <person name="Chang Y."/>
            <person name="Mo W."/>
            <person name="Hu G."/>
            <person name="Li W."/>
            <person name="Zhao G."/>
            <person name="Zhu H."/>
            <person name="Hu X."/>
            <person name="Ji K."/>
            <person name="Xiang X."/>
            <person name="Song Q."/>
            <person name="Yuan D."/>
            <person name="Jin S."/>
            <person name="Zhang L."/>
        </authorList>
    </citation>
    <scope>NUCLEOTIDE SEQUENCE [LARGE SCALE GENOMIC DNA]</scope>
    <source>
        <strain evidence="1">SQ_2022a</strain>
    </source>
</reference>